<feature type="transmembrane region" description="Helical" evidence="2">
    <location>
        <begin position="536"/>
        <end position="552"/>
    </location>
</feature>
<feature type="transmembrane region" description="Helical" evidence="2">
    <location>
        <begin position="287"/>
        <end position="306"/>
    </location>
</feature>
<dbReference type="EMBL" id="LXFE01004399">
    <property type="protein sequence ID" value="OLL21682.1"/>
    <property type="molecule type" value="Genomic_DNA"/>
</dbReference>
<evidence type="ECO:0000313" key="5">
    <source>
        <dbReference type="EMBL" id="OLL21682.1"/>
    </source>
</evidence>
<dbReference type="STRING" id="1198029.A0A1U7LGK6"/>
<protein>
    <submittedName>
        <fullName evidence="5">Calcium channel YVC1</fullName>
    </submittedName>
</protein>
<feature type="compositionally biased region" description="Polar residues" evidence="1">
    <location>
        <begin position="760"/>
        <end position="775"/>
    </location>
</feature>
<name>A0A1U7LGK6_NEOID</name>
<keyword evidence="2" id="KW-0472">Membrane</keyword>
<feature type="transmembrane region" description="Helical" evidence="2">
    <location>
        <begin position="389"/>
        <end position="411"/>
    </location>
</feature>
<dbReference type="OrthoDB" id="2373987at2759"/>
<evidence type="ECO:0000259" key="3">
    <source>
        <dbReference type="Pfam" id="PF23190"/>
    </source>
</evidence>
<feature type="transmembrane region" description="Helical" evidence="2">
    <location>
        <begin position="451"/>
        <end position="472"/>
    </location>
</feature>
<gene>
    <name evidence="5" type="ORF">NEOLI_001074</name>
</gene>
<proteinExistence type="predicted"/>
<feature type="domain" description="Calcium channel YVC1-like C-terminal transmembrane" evidence="4">
    <location>
        <begin position="262"/>
        <end position="567"/>
    </location>
</feature>
<dbReference type="Pfam" id="PF23317">
    <property type="entry name" value="YVC1_C"/>
    <property type="match status" value="1"/>
</dbReference>
<reference evidence="5 6" key="1">
    <citation type="submission" date="2016-04" db="EMBL/GenBank/DDBJ databases">
        <title>Evolutionary innovation and constraint leading to complex multicellularity in the Ascomycota.</title>
        <authorList>
            <person name="Cisse O."/>
            <person name="Nguyen A."/>
            <person name="Hewitt D.A."/>
            <person name="Jedd G."/>
            <person name="Stajich J.E."/>
        </authorList>
    </citation>
    <scope>NUCLEOTIDE SEQUENCE [LARGE SCALE GENOMIC DNA]</scope>
    <source>
        <strain evidence="5 6">DAH-3</strain>
    </source>
</reference>
<keyword evidence="2" id="KW-1133">Transmembrane helix</keyword>
<feature type="transmembrane region" description="Helical" evidence="2">
    <location>
        <begin position="257"/>
        <end position="275"/>
    </location>
</feature>
<feature type="transmembrane region" description="Helical" evidence="2">
    <location>
        <begin position="351"/>
        <end position="368"/>
    </location>
</feature>
<keyword evidence="6" id="KW-1185">Reference proteome</keyword>
<accession>A0A1U7LGK6</accession>
<evidence type="ECO:0000259" key="4">
    <source>
        <dbReference type="Pfam" id="PF23317"/>
    </source>
</evidence>
<sequence>MAKRLRYGFLTPAVNKRREVPQRVSRTYDEEAVPGSERDPLLLSFAAHSLDNIPVYPLTHALRDEIHTAVDTTLTWEQLRSPQVNQFLVRPILTRCKGKNSRAIVFALLANCVQFRKEAVENASKTGASISRGLMCELLAIKILKDFSPRELIDVLSFDFWPLQGDPSSKRNGLPPRWQRISALEIAIRAEAKHFLANPLVVHVLENIWAGNIVFHLAADKHDFSDHYMRKAASIYDARESSIFKLSRLRVPRYKHYMQTTSFAILLILYIAVLVERRLDVGPLEIFMVLWSFGFMLDEVVGFLTSGTSLYLLNLWNLFDVFILLFFSAFVGIRIYGVLTAQDGSLQRASTAYDVLAVNAIFLLPRLFTALDHQRYFSHMLVSFRKMCYDLIVTMLFVVIFFSGFFLAFSAGFARETFSPGNVAYMLGQIFLGFTLPAWNTMHQYNLLGQICMLAFVATSHFLVVTILVSVLSNTFSHVIDNAHEEHQYLFAVNTITAVKSDALFQYQSPFNLIEWAILPLIYVMPRYNFVRMNRYVIKFTHFPILFTIYLYERFYLLSKTFEPNDLLLSRTRSFDTLANGFSPVGKAGQLKTKNLLLRRFRRESIATQGHEVILDEMFKRLSTGKNNNANARNGNATNPVISAWIKSTPVPGSPLISEIPRKTSHFGSVVFQGKSPYQSRVVSQASNAMDKPLVLSDPENFVASTHFRKRPVHNTQSDVEGSDRTIETEEEQGDDEDPGTDAINQDDDDVLRPYTVHDISTPTPSNTGQFQNDMTPKRPTLYDRTKSGATVRRADDRRVSSATMSSVNCIGEMSDVPSLRVFRPRPPNGIEIQPRVFSGASSEGQLHQYAPSSFATQFALHNDASLPERNSDEMIASILFGRLDNMENLVKERVDRVESALTQMLREVKRLRKADRGSSQVRLTANSH</sequence>
<keyword evidence="2" id="KW-0812">Transmembrane</keyword>
<dbReference type="InterPro" id="IPR056336">
    <property type="entry name" value="YVC1_C"/>
</dbReference>
<feature type="region of interest" description="Disordered" evidence="1">
    <location>
        <begin position="707"/>
        <end position="748"/>
    </location>
</feature>
<evidence type="ECO:0000313" key="6">
    <source>
        <dbReference type="Proteomes" id="UP000186594"/>
    </source>
</evidence>
<dbReference type="PANTHER" id="PTHR35859:SF4">
    <property type="entry name" value="MEMBRANE CHANNEL PROTEIN, PUTATIVE (AFU_ORTHOLOGUE AFUA_6G11300)-RELATED"/>
    <property type="match status" value="1"/>
</dbReference>
<feature type="domain" description="YVC1 N-terminal linker helical" evidence="3">
    <location>
        <begin position="57"/>
        <end position="231"/>
    </location>
</feature>
<dbReference type="OMA" id="DFWPLQG"/>
<dbReference type="PANTHER" id="PTHR35859">
    <property type="entry name" value="NONSELECTIVE CATION CHANNEL PROTEIN"/>
    <property type="match status" value="1"/>
</dbReference>
<dbReference type="AlphaFoldDB" id="A0A1U7LGK6"/>
<dbReference type="InterPro" id="IPR052971">
    <property type="entry name" value="TRP_calcium_channel"/>
</dbReference>
<dbReference type="Proteomes" id="UP000186594">
    <property type="component" value="Unassembled WGS sequence"/>
</dbReference>
<dbReference type="Pfam" id="PF23190">
    <property type="entry name" value="LHD_TRPY1"/>
    <property type="match status" value="1"/>
</dbReference>
<feature type="transmembrane region" description="Helical" evidence="2">
    <location>
        <begin position="423"/>
        <end position="439"/>
    </location>
</feature>
<dbReference type="InterPro" id="IPR056337">
    <property type="entry name" value="LHD_YVC1"/>
</dbReference>
<feature type="region of interest" description="Disordered" evidence="1">
    <location>
        <begin position="760"/>
        <end position="800"/>
    </location>
</feature>
<organism evidence="5 6">
    <name type="scientific">Neolecta irregularis (strain DAH-3)</name>
    <dbReference type="NCBI Taxonomy" id="1198029"/>
    <lineage>
        <taxon>Eukaryota</taxon>
        <taxon>Fungi</taxon>
        <taxon>Dikarya</taxon>
        <taxon>Ascomycota</taxon>
        <taxon>Taphrinomycotina</taxon>
        <taxon>Neolectales</taxon>
        <taxon>Neolectaceae</taxon>
        <taxon>Neolecta</taxon>
    </lineage>
</organism>
<comment type="caution">
    <text evidence="5">The sequence shown here is derived from an EMBL/GenBank/DDBJ whole genome shotgun (WGS) entry which is preliminary data.</text>
</comment>
<feature type="compositionally biased region" description="Basic and acidic residues" evidence="1">
    <location>
        <begin position="781"/>
        <end position="800"/>
    </location>
</feature>
<feature type="compositionally biased region" description="Acidic residues" evidence="1">
    <location>
        <begin position="729"/>
        <end position="748"/>
    </location>
</feature>
<evidence type="ECO:0000256" key="2">
    <source>
        <dbReference type="SAM" id="Phobius"/>
    </source>
</evidence>
<feature type="transmembrane region" description="Helical" evidence="2">
    <location>
        <begin position="318"/>
        <end position="339"/>
    </location>
</feature>
<evidence type="ECO:0000256" key="1">
    <source>
        <dbReference type="SAM" id="MobiDB-lite"/>
    </source>
</evidence>